<feature type="transmembrane region" description="Helical" evidence="1">
    <location>
        <begin position="39"/>
        <end position="60"/>
    </location>
</feature>
<dbReference type="PATRIC" id="fig|68170.10.peg.3343"/>
<dbReference type="EMBL" id="JYJG01000093">
    <property type="protein sequence ID" value="KJK49064.1"/>
    <property type="molecule type" value="Genomic_DNA"/>
</dbReference>
<dbReference type="OrthoDB" id="3296958at2"/>
<evidence type="ECO:0000313" key="3">
    <source>
        <dbReference type="Proteomes" id="UP000033393"/>
    </source>
</evidence>
<sequence>MNDTEQLVKDALGKLAERTPHPGPTLNALRRKRKRHRNVFMIATAGMAAVAVLIFAGVIASDRYAPPNSNEAGAVLMPGNGQSVALKYAPHWLPPGFVENYRSTNDQVSRVWVPANAKGYPFNDGGPTVSISTSPKLPDTTSGWDGVSVRGLKAWVRVAQGQSSGLTAHVVWKAQDVLNVEVRGVEDVRTIAMRVAESVRADPKLAYQPAFKLDSRFADHMWGTKPSDWEAMTNWKNQVSVHVGTAPPKLLGETRQIDVRGRQGLRADNGVAVFDGNVWVWATAEPYSDTVLEAVNKVELVPSPDTSWIGSGLE</sequence>
<organism evidence="2 3">
    <name type="scientific">Lentzea aerocolonigenes</name>
    <name type="common">Lechevalieria aerocolonigenes</name>
    <name type="synonym">Saccharothrix aerocolonigenes</name>
    <dbReference type="NCBI Taxonomy" id="68170"/>
    <lineage>
        <taxon>Bacteria</taxon>
        <taxon>Bacillati</taxon>
        <taxon>Actinomycetota</taxon>
        <taxon>Actinomycetes</taxon>
        <taxon>Pseudonocardiales</taxon>
        <taxon>Pseudonocardiaceae</taxon>
        <taxon>Lentzea</taxon>
    </lineage>
</organism>
<gene>
    <name evidence="2" type="ORF">UK23_15185</name>
</gene>
<proteinExistence type="predicted"/>
<protein>
    <submittedName>
        <fullName evidence="2">Uncharacterized protein</fullName>
    </submittedName>
</protein>
<keyword evidence="1" id="KW-0472">Membrane</keyword>
<keyword evidence="1" id="KW-0812">Transmembrane</keyword>
<accession>A0A0F0H027</accession>
<dbReference type="Proteomes" id="UP000033393">
    <property type="component" value="Unassembled WGS sequence"/>
</dbReference>
<dbReference type="AlphaFoldDB" id="A0A0F0H027"/>
<dbReference type="RefSeq" id="WP_045312153.1">
    <property type="nucleotide sequence ID" value="NZ_JYJG01000093.1"/>
</dbReference>
<evidence type="ECO:0000313" key="2">
    <source>
        <dbReference type="EMBL" id="KJK49064.1"/>
    </source>
</evidence>
<name>A0A0F0H027_LENAE</name>
<keyword evidence="3" id="KW-1185">Reference proteome</keyword>
<reference evidence="2 3" key="1">
    <citation type="submission" date="2015-02" db="EMBL/GenBank/DDBJ databases">
        <authorList>
            <person name="Ju K.-S."/>
            <person name="Doroghazi J.R."/>
            <person name="Metcalf W."/>
        </authorList>
    </citation>
    <scope>NUCLEOTIDE SEQUENCE [LARGE SCALE GENOMIC DNA]</scope>
    <source>
        <strain evidence="2 3">NRRL B-16140</strain>
    </source>
</reference>
<comment type="caution">
    <text evidence="2">The sequence shown here is derived from an EMBL/GenBank/DDBJ whole genome shotgun (WGS) entry which is preliminary data.</text>
</comment>
<keyword evidence="1" id="KW-1133">Transmembrane helix</keyword>
<evidence type="ECO:0000256" key="1">
    <source>
        <dbReference type="SAM" id="Phobius"/>
    </source>
</evidence>